<evidence type="ECO:0000313" key="3">
    <source>
        <dbReference type="EMBL" id="KAF6228282.1"/>
    </source>
</evidence>
<keyword evidence="2" id="KW-0812">Transmembrane</keyword>
<organism evidence="3 4">
    <name type="scientific">Letharia lupina</name>
    <dbReference type="NCBI Taxonomy" id="560253"/>
    <lineage>
        <taxon>Eukaryota</taxon>
        <taxon>Fungi</taxon>
        <taxon>Dikarya</taxon>
        <taxon>Ascomycota</taxon>
        <taxon>Pezizomycotina</taxon>
        <taxon>Lecanoromycetes</taxon>
        <taxon>OSLEUM clade</taxon>
        <taxon>Lecanoromycetidae</taxon>
        <taxon>Lecanorales</taxon>
        <taxon>Lecanorineae</taxon>
        <taxon>Parmeliaceae</taxon>
        <taxon>Letharia</taxon>
    </lineage>
</organism>
<keyword evidence="4" id="KW-1185">Reference proteome</keyword>
<feature type="compositionally biased region" description="Basic and acidic residues" evidence="1">
    <location>
        <begin position="280"/>
        <end position="299"/>
    </location>
</feature>
<dbReference type="RefSeq" id="XP_037156216.1">
    <property type="nucleotide sequence ID" value="XM_037298880.1"/>
</dbReference>
<keyword evidence="2" id="KW-1133">Transmembrane helix</keyword>
<feature type="transmembrane region" description="Helical" evidence="2">
    <location>
        <begin position="78"/>
        <end position="96"/>
    </location>
</feature>
<dbReference type="GeneID" id="59336409"/>
<gene>
    <name evidence="3" type="ORF">HO133_008012</name>
</gene>
<name>A0A8H6CRK6_9LECA</name>
<reference evidence="3 4" key="1">
    <citation type="journal article" date="2020" name="Genomics">
        <title>Complete, high-quality genomes from long-read metagenomic sequencing of two wolf lichen thalli reveals enigmatic genome architecture.</title>
        <authorList>
            <person name="McKenzie S.K."/>
            <person name="Walston R.F."/>
            <person name="Allen J.L."/>
        </authorList>
    </citation>
    <scope>NUCLEOTIDE SEQUENCE [LARGE SCALE GENOMIC DNA]</scope>
    <source>
        <strain evidence="3">WasteWater1</strain>
    </source>
</reference>
<evidence type="ECO:0000313" key="4">
    <source>
        <dbReference type="Proteomes" id="UP000593566"/>
    </source>
</evidence>
<feature type="transmembrane region" description="Helical" evidence="2">
    <location>
        <begin position="135"/>
        <end position="155"/>
    </location>
</feature>
<dbReference type="EMBL" id="JACCJB010000004">
    <property type="protein sequence ID" value="KAF6228282.1"/>
    <property type="molecule type" value="Genomic_DNA"/>
</dbReference>
<protein>
    <submittedName>
        <fullName evidence="3">Uncharacterized protein</fullName>
    </submittedName>
</protein>
<evidence type="ECO:0000256" key="2">
    <source>
        <dbReference type="SAM" id="Phobius"/>
    </source>
</evidence>
<feature type="region of interest" description="Disordered" evidence="1">
    <location>
        <begin position="276"/>
        <end position="299"/>
    </location>
</feature>
<keyword evidence="2" id="KW-0472">Membrane</keyword>
<accession>A0A8H6CRK6</accession>
<evidence type="ECO:0000256" key="1">
    <source>
        <dbReference type="SAM" id="MobiDB-lite"/>
    </source>
</evidence>
<sequence length="327" mass="36657">MYMTAFKDLESVRKNLEEIEGMCKEAEEVQALLTRLGEIKFPDLGINGDSVLCSRCHEHINLPFGSADPLKPQRSFEYYGISFILIITTLLDISYFRQTGLIWIAVGMVTGFLTPIAFLRWSGGEHYCRRLTHHYFQSWIFSLLIWAYGGAAIGGPDEVTGLEAFINWHLWIGIISHEYYGTTPPSSHPGSKETVLETSQTNYCPSATSPTGLVEHGLSAKPAQLLHSRYSFRYPTGNWHSMIFIQARNAVPTQPAGYRRRRASLLAATNERLSVSASRADGELIPHNDPRRSPSPDERDAIRRLTSALDECERIPVGCGSDHPMLL</sequence>
<comment type="caution">
    <text evidence="3">The sequence shown here is derived from an EMBL/GenBank/DDBJ whole genome shotgun (WGS) entry which is preliminary data.</text>
</comment>
<dbReference type="AlphaFoldDB" id="A0A8H6CRK6"/>
<dbReference type="Proteomes" id="UP000593566">
    <property type="component" value="Unassembled WGS sequence"/>
</dbReference>
<feature type="transmembrane region" description="Helical" evidence="2">
    <location>
        <begin position="102"/>
        <end position="123"/>
    </location>
</feature>
<proteinExistence type="predicted"/>